<dbReference type="InterPro" id="IPR027417">
    <property type="entry name" value="P-loop_NTPase"/>
</dbReference>
<evidence type="ECO:0000313" key="6">
    <source>
        <dbReference type="Proteomes" id="UP000772566"/>
    </source>
</evidence>
<gene>
    <name evidence="5" type="ORF">HXK23_05155</name>
</gene>
<dbReference type="PROSITE" id="PS00211">
    <property type="entry name" value="ABC_TRANSPORTER_1"/>
    <property type="match status" value="1"/>
</dbReference>
<evidence type="ECO:0000256" key="2">
    <source>
        <dbReference type="ARBA" id="ARBA00022741"/>
    </source>
</evidence>
<dbReference type="CDD" id="cd03214">
    <property type="entry name" value="ABC_Iron-Siderophores_B12_Hemin"/>
    <property type="match status" value="1"/>
</dbReference>
<keyword evidence="3 5" id="KW-0067">ATP-binding</keyword>
<name>A0A930YTD4_9ACTN</name>
<organism evidence="5 6">
    <name type="scientific">Lancefieldella parvula</name>
    <dbReference type="NCBI Taxonomy" id="1382"/>
    <lineage>
        <taxon>Bacteria</taxon>
        <taxon>Bacillati</taxon>
        <taxon>Actinomycetota</taxon>
        <taxon>Coriobacteriia</taxon>
        <taxon>Coriobacteriales</taxon>
        <taxon>Atopobiaceae</taxon>
        <taxon>Lancefieldella</taxon>
    </lineage>
</organism>
<dbReference type="GO" id="GO:0016887">
    <property type="term" value="F:ATP hydrolysis activity"/>
    <property type="evidence" value="ECO:0007669"/>
    <property type="project" value="InterPro"/>
</dbReference>
<evidence type="ECO:0000256" key="3">
    <source>
        <dbReference type="ARBA" id="ARBA00022840"/>
    </source>
</evidence>
<dbReference type="AlphaFoldDB" id="A0A930YTD4"/>
<evidence type="ECO:0000259" key="4">
    <source>
        <dbReference type="PROSITE" id="PS50893"/>
    </source>
</evidence>
<dbReference type="InterPro" id="IPR003593">
    <property type="entry name" value="AAA+_ATPase"/>
</dbReference>
<evidence type="ECO:0000256" key="1">
    <source>
        <dbReference type="ARBA" id="ARBA00022448"/>
    </source>
</evidence>
<dbReference type="Gene3D" id="3.40.50.300">
    <property type="entry name" value="P-loop containing nucleotide triphosphate hydrolases"/>
    <property type="match status" value="1"/>
</dbReference>
<dbReference type="PANTHER" id="PTHR42794">
    <property type="entry name" value="HEMIN IMPORT ATP-BINDING PROTEIN HMUV"/>
    <property type="match status" value="1"/>
</dbReference>
<dbReference type="GO" id="GO:0005524">
    <property type="term" value="F:ATP binding"/>
    <property type="evidence" value="ECO:0007669"/>
    <property type="project" value="UniProtKB-KW"/>
</dbReference>
<proteinExistence type="predicted"/>
<dbReference type="InterPro" id="IPR003439">
    <property type="entry name" value="ABC_transporter-like_ATP-bd"/>
</dbReference>
<dbReference type="InterPro" id="IPR017871">
    <property type="entry name" value="ABC_transporter-like_CS"/>
</dbReference>
<accession>A0A930YTD4</accession>
<feature type="domain" description="ABC transporter" evidence="4">
    <location>
        <begin position="3"/>
        <end position="235"/>
    </location>
</feature>
<dbReference type="PANTHER" id="PTHR42794:SF2">
    <property type="entry name" value="ABC TRANSPORTER ATP-BINDING PROTEIN"/>
    <property type="match status" value="1"/>
</dbReference>
<sequence length="253" mass="28074">MRLEVQNVSVTIHNKPIVKDVSLNVKDGEFVGILGPNGSGKSTLLRAIYGLGHRYDGQILWDERDATEISRRDFARKVAVVSQFNSLSFDFTVREIVSLGRSPHQSALSKETDHDESIVSDVIQKVGLSRFEDRSFATLSGGEKQRVMLARALAQEPEFLVLDEPTNHLDITYQIDILRLVRNLGISCLAVLHDIVMAAHYVDRLYFLQEGTIVSEGAPEDIVTPELLADVYGVEGMVRPSTAGNGISIDYVY</sequence>
<dbReference type="FunFam" id="3.40.50.300:FF:000134">
    <property type="entry name" value="Iron-enterobactin ABC transporter ATP-binding protein"/>
    <property type="match status" value="1"/>
</dbReference>
<dbReference type="Pfam" id="PF00005">
    <property type="entry name" value="ABC_tran"/>
    <property type="match status" value="1"/>
</dbReference>
<dbReference type="EMBL" id="JABZGT010000330">
    <property type="protein sequence ID" value="MBF4809588.1"/>
    <property type="molecule type" value="Genomic_DNA"/>
</dbReference>
<keyword evidence="2" id="KW-0547">Nucleotide-binding</keyword>
<protein>
    <submittedName>
        <fullName evidence="5">ABC transporter ATP-binding protein</fullName>
    </submittedName>
</protein>
<dbReference type="SMART" id="SM00382">
    <property type="entry name" value="AAA"/>
    <property type="match status" value="1"/>
</dbReference>
<dbReference type="Proteomes" id="UP000772566">
    <property type="component" value="Unassembled WGS sequence"/>
</dbReference>
<keyword evidence="1" id="KW-0813">Transport</keyword>
<reference evidence="5" key="1">
    <citation type="submission" date="2020-04" db="EMBL/GenBank/DDBJ databases">
        <title>Deep metagenomics examines the oral microbiome during advanced dental caries in children, revealing novel taxa and co-occurrences with host molecules.</title>
        <authorList>
            <person name="Baker J.L."/>
            <person name="Morton J.T."/>
            <person name="Dinis M."/>
            <person name="Alvarez R."/>
            <person name="Tran N.C."/>
            <person name="Knight R."/>
            <person name="Edlund A."/>
        </authorList>
    </citation>
    <scope>NUCLEOTIDE SEQUENCE</scope>
    <source>
        <strain evidence="5">JCVI_22A_bin.2</strain>
    </source>
</reference>
<comment type="caution">
    <text evidence="5">The sequence shown here is derived from an EMBL/GenBank/DDBJ whole genome shotgun (WGS) entry which is preliminary data.</text>
</comment>
<dbReference type="SUPFAM" id="SSF52540">
    <property type="entry name" value="P-loop containing nucleoside triphosphate hydrolases"/>
    <property type="match status" value="1"/>
</dbReference>
<evidence type="ECO:0000313" key="5">
    <source>
        <dbReference type="EMBL" id="MBF4809588.1"/>
    </source>
</evidence>
<dbReference type="PROSITE" id="PS50893">
    <property type="entry name" value="ABC_TRANSPORTER_2"/>
    <property type="match status" value="1"/>
</dbReference>